<evidence type="ECO:0000256" key="1">
    <source>
        <dbReference type="ARBA" id="ARBA00022741"/>
    </source>
</evidence>
<organism evidence="6">
    <name type="scientific">Tanacetum cinerariifolium</name>
    <name type="common">Dalmatian daisy</name>
    <name type="synonym">Chrysanthemum cinerariifolium</name>
    <dbReference type="NCBI Taxonomy" id="118510"/>
    <lineage>
        <taxon>Eukaryota</taxon>
        <taxon>Viridiplantae</taxon>
        <taxon>Streptophyta</taxon>
        <taxon>Embryophyta</taxon>
        <taxon>Tracheophyta</taxon>
        <taxon>Spermatophyta</taxon>
        <taxon>Magnoliopsida</taxon>
        <taxon>eudicotyledons</taxon>
        <taxon>Gunneridae</taxon>
        <taxon>Pentapetalae</taxon>
        <taxon>asterids</taxon>
        <taxon>campanulids</taxon>
        <taxon>Asterales</taxon>
        <taxon>Asteraceae</taxon>
        <taxon>Asteroideae</taxon>
        <taxon>Anthemideae</taxon>
        <taxon>Anthemidinae</taxon>
        <taxon>Tanacetum</taxon>
    </lineage>
</organism>
<dbReference type="GO" id="GO:0005524">
    <property type="term" value="F:ATP binding"/>
    <property type="evidence" value="ECO:0007669"/>
    <property type="project" value="UniProtKB-KW"/>
</dbReference>
<comment type="caution">
    <text evidence="4">Lacks conserved residue(s) required for the propagation of feature annotation.</text>
</comment>
<evidence type="ECO:0000313" key="6">
    <source>
        <dbReference type="EMBL" id="GEU53714.1"/>
    </source>
</evidence>
<evidence type="ECO:0000256" key="2">
    <source>
        <dbReference type="ARBA" id="ARBA00022840"/>
    </source>
</evidence>
<protein>
    <submittedName>
        <fullName evidence="6">IQ motif, EF-hand binding site</fullName>
    </submittedName>
</protein>
<gene>
    <name evidence="6" type="ORF">Tci_025692</name>
</gene>
<keyword evidence="4" id="KW-0505">Motor protein</keyword>
<dbReference type="AlphaFoldDB" id="A0A6L2L0M0"/>
<dbReference type="SUPFAM" id="SSF52540">
    <property type="entry name" value="P-loop containing nucleoside triphosphate hydrolases"/>
    <property type="match status" value="1"/>
</dbReference>
<sequence>MDVVGISDQDQEAIFRLVAVILHLGNVKFIKGKECDRAALEDALLKRMMVTPKEVIKRSLNPEAATISRDGLAKTLYCGLFDSYSSMFISGNLLLLF</sequence>
<comment type="similarity">
    <text evidence="4">Belongs to the TRAFAC class myosin-kinesin ATPase superfamily. Myosin family.</text>
</comment>
<accession>A0A6L2L0M0</accession>
<proteinExistence type="inferred from homology"/>
<dbReference type="Gene3D" id="1.20.120.720">
    <property type="entry name" value="Myosin VI head, motor domain, U50 subdomain"/>
    <property type="match status" value="2"/>
</dbReference>
<dbReference type="GO" id="GO:0016020">
    <property type="term" value="C:membrane"/>
    <property type="evidence" value="ECO:0007669"/>
    <property type="project" value="TreeGrafter"/>
</dbReference>
<reference evidence="6" key="1">
    <citation type="journal article" date="2019" name="Sci. Rep.">
        <title>Draft genome of Tanacetum cinerariifolium, the natural source of mosquito coil.</title>
        <authorList>
            <person name="Yamashiro T."/>
            <person name="Shiraishi A."/>
            <person name="Satake H."/>
            <person name="Nakayama K."/>
        </authorList>
    </citation>
    <scope>NUCLEOTIDE SEQUENCE</scope>
</reference>
<dbReference type="PANTHER" id="PTHR13140">
    <property type="entry name" value="MYOSIN"/>
    <property type="match status" value="1"/>
</dbReference>
<evidence type="ECO:0000256" key="4">
    <source>
        <dbReference type="PROSITE-ProRule" id="PRU00782"/>
    </source>
</evidence>
<dbReference type="InterPro" id="IPR001609">
    <property type="entry name" value="Myosin_head_motor_dom-like"/>
</dbReference>
<feature type="domain" description="Myosin motor" evidence="5">
    <location>
        <begin position="1"/>
        <end position="97"/>
    </location>
</feature>
<keyword evidence="1" id="KW-0547">Nucleotide-binding</keyword>
<dbReference type="PROSITE" id="PS51456">
    <property type="entry name" value="MYOSIN_MOTOR"/>
    <property type="match status" value="1"/>
</dbReference>
<dbReference type="PANTHER" id="PTHR13140:SF807">
    <property type="entry name" value="MYOSIN-9-LIKE ISOFORM X1"/>
    <property type="match status" value="1"/>
</dbReference>
<keyword evidence="2" id="KW-0067">ATP-binding</keyword>
<dbReference type="GO" id="GO:0000146">
    <property type="term" value="F:microfilament motor activity"/>
    <property type="evidence" value="ECO:0007669"/>
    <property type="project" value="TreeGrafter"/>
</dbReference>
<dbReference type="GO" id="GO:0051015">
    <property type="term" value="F:actin filament binding"/>
    <property type="evidence" value="ECO:0007669"/>
    <property type="project" value="TreeGrafter"/>
</dbReference>
<dbReference type="GO" id="GO:0007015">
    <property type="term" value="P:actin filament organization"/>
    <property type="evidence" value="ECO:0007669"/>
    <property type="project" value="TreeGrafter"/>
</dbReference>
<dbReference type="EMBL" id="BKCJ010003216">
    <property type="protein sequence ID" value="GEU53714.1"/>
    <property type="molecule type" value="Genomic_DNA"/>
</dbReference>
<evidence type="ECO:0000259" key="5">
    <source>
        <dbReference type="PROSITE" id="PS51456"/>
    </source>
</evidence>
<name>A0A6L2L0M0_TANCI</name>
<evidence type="ECO:0000256" key="3">
    <source>
        <dbReference type="ARBA" id="ARBA00023203"/>
    </source>
</evidence>
<dbReference type="InterPro" id="IPR027417">
    <property type="entry name" value="P-loop_NTPase"/>
</dbReference>
<dbReference type="GO" id="GO:0016459">
    <property type="term" value="C:myosin complex"/>
    <property type="evidence" value="ECO:0007669"/>
    <property type="project" value="UniProtKB-KW"/>
</dbReference>
<dbReference type="GO" id="GO:0005737">
    <property type="term" value="C:cytoplasm"/>
    <property type="evidence" value="ECO:0007669"/>
    <property type="project" value="TreeGrafter"/>
</dbReference>
<keyword evidence="4" id="KW-0518">Myosin</keyword>
<keyword evidence="3 4" id="KW-0009">Actin-binding</keyword>
<comment type="caution">
    <text evidence="6">The sequence shown here is derived from an EMBL/GenBank/DDBJ whole genome shotgun (WGS) entry which is preliminary data.</text>
</comment>